<comment type="caution">
    <text evidence="1">The sequence shown here is derived from an EMBL/GenBank/DDBJ whole genome shotgun (WGS) entry which is preliminary data.</text>
</comment>
<accession>A0A4Y2MMT5</accession>
<evidence type="ECO:0000313" key="1">
    <source>
        <dbReference type="EMBL" id="GBN27704.1"/>
    </source>
</evidence>
<protein>
    <submittedName>
        <fullName evidence="1">Uncharacterized protein</fullName>
    </submittedName>
</protein>
<dbReference type="AlphaFoldDB" id="A0A4Y2MMT5"/>
<keyword evidence="2" id="KW-1185">Reference proteome</keyword>
<reference evidence="1 2" key="1">
    <citation type="journal article" date="2019" name="Sci. Rep.">
        <title>Orb-weaving spider Araneus ventricosus genome elucidates the spidroin gene catalogue.</title>
        <authorList>
            <person name="Kono N."/>
            <person name="Nakamura H."/>
            <person name="Ohtoshi R."/>
            <person name="Moran D.A.P."/>
            <person name="Shinohara A."/>
            <person name="Yoshida Y."/>
            <person name="Fujiwara M."/>
            <person name="Mori M."/>
            <person name="Tomita M."/>
            <person name="Arakawa K."/>
        </authorList>
    </citation>
    <scope>NUCLEOTIDE SEQUENCE [LARGE SCALE GENOMIC DNA]</scope>
</reference>
<dbReference type="OrthoDB" id="6753017at2759"/>
<sequence>MSGLTLAPHSGPVSKLVGWFESQHPFPVSDCVMSISTGILGDERINCHRASEYGNSSMICIVLKIFEVKPKEHHPALPKHPGKQLKDWPPQHIVRHCASCIIDAITSVSCSNPRFTAVRHVIGSGPKEPHHHYCATGLTRAYLIIRQPLLREHTVSSVELESERFLIKQATEYAYHLIVTSAIAAAEEHKDSELVGEDMDITPTALESPSTNAFILVTRERKLTDQPVLCQQF</sequence>
<proteinExistence type="predicted"/>
<gene>
    <name evidence="1" type="ORF">AVEN_265324_1</name>
</gene>
<dbReference type="Proteomes" id="UP000499080">
    <property type="component" value="Unassembled WGS sequence"/>
</dbReference>
<dbReference type="EMBL" id="BGPR01007543">
    <property type="protein sequence ID" value="GBN27704.1"/>
    <property type="molecule type" value="Genomic_DNA"/>
</dbReference>
<evidence type="ECO:0000313" key="2">
    <source>
        <dbReference type="Proteomes" id="UP000499080"/>
    </source>
</evidence>
<name>A0A4Y2MMT5_ARAVE</name>
<organism evidence="1 2">
    <name type="scientific">Araneus ventricosus</name>
    <name type="common">Orbweaver spider</name>
    <name type="synonym">Epeira ventricosa</name>
    <dbReference type="NCBI Taxonomy" id="182803"/>
    <lineage>
        <taxon>Eukaryota</taxon>
        <taxon>Metazoa</taxon>
        <taxon>Ecdysozoa</taxon>
        <taxon>Arthropoda</taxon>
        <taxon>Chelicerata</taxon>
        <taxon>Arachnida</taxon>
        <taxon>Araneae</taxon>
        <taxon>Araneomorphae</taxon>
        <taxon>Entelegynae</taxon>
        <taxon>Araneoidea</taxon>
        <taxon>Araneidae</taxon>
        <taxon>Araneus</taxon>
    </lineage>
</organism>